<organism evidence="2 3">
    <name type="scientific">Lasiosphaeria hispida</name>
    <dbReference type="NCBI Taxonomy" id="260671"/>
    <lineage>
        <taxon>Eukaryota</taxon>
        <taxon>Fungi</taxon>
        <taxon>Dikarya</taxon>
        <taxon>Ascomycota</taxon>
        <taxon>Pezizomycotina</taxon>
        <taxon>Sordariomycetes</taxon>
        <taxon>Sordariomycetidae</taxon>
        <taxon>Sordariales</taxon>
        <taxon>Lasiosphaeriaceae</taxon>
        <taxon>Lasiosphaeria</taxon>
    </lineage>
</organism>
<dbReference type="EMBL" id="JAUIQD010000004">
    <property type="protein sequence ID" value="KAK3352910.1"/>
    <property type="molecule type" value="Genomic_DNA"/>
</dbReference>
<reference evidence="2" key="2">
    <citation type="submission" date="2023-06" db="EMBL/GenBank/DDBJ databases">
        <authorList>
            <consortium name="Lawrence Berkeley National Laboratory"/>
            <person name="Haridas S."/>
            <person name="Hensen N."/>
            <person name="Bonometti L."/>
            <person name="Westerberg I."/>
            <person name="Brannstrom I.O."/>
            <person name="Guillou S."/>
            <person name="Cros-Aarteil S."/>
            <person name="Calhoun S."/>
            <person name="Kuo A."/>
            <person name="Mondo S."/>
            <person name="Pangilinan J."/>
            <person name="Riley R."/>
            <person name="Labutti K."/>
            <person name="Andreopoulos B."/>
            <person name="Lipzen A."/>
            <person name="Chen C."/>
            <person name="Yanf M."/>
            <person name="Daum C."/>
            <person name="Ng V."/>
            <person name="Clum A."/>
            <person name="Steindorff A."/>
            <person name="Ohm R."/>
            <person name="Martin F."/>
            <person name="Silar P."/>
            <person name="Natvig D."/>
            <person name="Lalanne C."/>
            <person name="Gautier V."/>
            <person name="Ament-Velasquez S.L."/>
            <person name="Kruys A."/>
            <person name="Hutchinson M.I."/>
            <person name="Powell A.J."/>
            <person name="Barry K."/>
            <person name="Miller A.N."/>
            <person name="Grigoriev I.V."/>
            <person name="Debuchy R."/>
            <person name="Gladieux P."/>
            <person name="Thoren M.H."/>
            <person name="Johannesson H."/>
        </authorList>
    </citation>
    <scope>NUCLEOTIDE SEQUENCE</scope>
    <source>
        <strain evidence="2">CBS 955.72</strain>
    </source>
</reference>
<evidence type="ECO:0000313" key="2">
    <source>
        <dbReference type="EMBL" id="KAK3352910.1"/>
    </source>
</evidence>
<name>A0AAJ0HI57_9PEZI</name>
<keyword evidence="3" id="KW-1185">Reference proteome</keyword>
<feature type="region of interest" description="Disordered" evidence="1">
    <location>
        <begin position="1"/>
        <end position="40"/>
    </location>
</feature>
<feature type="region of interest" description="Disordered" evidence="1">
    <location>
        <begin position="386"/>
        <end position="414"/>
    </location>
</feature>
<evidence type="ECO:0000313" key="3">
    <source>
        <dbReference type="Proteomes" id="UP001275084"/>
    </source>
</evidence>
<accession>A0AAJ0HI57</accession>
<evidence type="ECO:0000256" key="1">
    <source>
        <dbReference type="SAM" id="MobiDB-lite"/>
    </source>
</evidence>
<sequence length="414" mass="44811">MTKTTAEPHLKKKTSFRDRLRWPTKPASGPEMVQEDVGPEPRFVYQPKHAAADFSRLAISHQAPRRRAEDQMVKSRRAQGSSVPGSADDVGIAAKPRGLTPQSRTPTENEAIVAVPGYSRSRKHTRQLLNAPSSVLRQLEQSTKPAPHLGSSRQPRKPTQNPWEASHAALYAAAAPADSGTPSTEEDDKLTSLNDFGLFIARAEAQDRAHRDKRTRARSTPQHLGTAVFPVVIKPNPHRQYASAAATSTSAPSAEGAVSSPSEASTPLARESLSRCEAERKRSSSSRNRTSGQLALAGEERHLAQGQGQGQGRGRPHRRENGERASWAPNPGSSVAERVAERKTAPRPPPVVVYGVDEKFQVPQQSRTLRGQPSIAQRVAEYIRPPKAASGMASGRESQGTAGPYRSLRSASFG</sequence>
<protein>
    <submittedName>
        <fullName evidence="2">Uncharacterized protein</fullName>
    </submittedName>
</protein>
<comment type="caution">
    <text evidence="2">The sequence shown here is derived from an EMBL/GenBank/DDBJ whole genome shotgun (WGS) entry which is preliminary data.</text>
</comment>
<proteinExistence type="predicted"/>
<feature type="region of interest" description="Disordered" evidence="1">
    <location>
        <begin position="204"/>
        <end position="351"/>
    </location>
</feature>
<feature type="compositionally biased region" description="Polar residues" evidence="1">
    <location>
        <begin position="127"/>
        <end position="144"/>
    </location>
</feature>
<dbReference type="AlphaFoldDB" id="A0AAJ0HI57"/>
<feature type="compositionally biased region" description="Low complexity" evidence="1">
    <location>
        <begin position="165"/>
        <end position="177"/>
    </location>
</feature>
<gene>
    <name evidence="2" type="ORF">B0T25DRAFT_196152</name>
</gene>
<feature type="region of interest" description="Disordered" evidence="1">
    <location>
        <begin position="57"/>
        <end position="190"/>
    </location>
</feature>
<feature type="compositionally biased region" description="Polar residues" evidence="1">
    <location>
        <begin position="151"/>
        <end position="163"/>
    </location>
</feature>
<reference evidence="2" key="1">
    <citation type="journal article" date="2023" name="Mol. Phylogenet. Evol.">
        <title>Genome-scale phylogeny and comparative genomics of the fungal order Sordariales.</title>
        <authorList>
            <person name="Hensen N."/>
            <person name="Bonometti L."/>
            <person name="Westerberg I."/>
            <person name="Brannstrom I.O."/>
            <person name="Guillou S."/>
            <person name="Cros-Aarteil S."/>
            <person name="Calhoun S."/>
            <person name="Haridas S."/>
            <person name="Kuo A."/>
            <person name="Mondo S."/>
            <person name="Pangilinan J."/>
            <person name="Riley R."/>
            <person name="LaButti K."/>
            <person name="Andreopoulos B."/>
            <person name="Lipzen A."/>
            <person name="Chen C."/>
            <person name="Yan M."/>
            <person name="Daum C."/>
            <person name="Ng V."/>
            <person name="Clum A."/>
            <person name="Steindorff A."/>
            <person name="Ohm R.A."/>
            <person name="Martin F."/>
            <person name="Silar P."/>
            <person name="Natvig D.O."/>
            <person name="Lalanne C."/>
            <person name="Gautier V."/>
            <person name="Ament-Velasquez S.L."/>
            <person name="Kruys A."/>
            <person name="Hutchinson M.I."/>
            <person name="Powell A.J."/>
            <person name="Barry K."/>
            <person name="Miller A.N."/>
            <person name="Grigoriev I.V."/>
            <person name="Debuchy R."/>
            <person name="Gladieux P."/>
            <person name="Hiltunen Thoren M."/>
            <person name="Johannesson H."/>
        </authorList>
    </citation>
    <scope>NUCLEOTIDE SEQUENCE</scope>
    <source>
        <strain evidence="2">CBS 955.72</strain>
    </source>
</reference>
<feature type="compositionally biased region" description="Low complexity" evidence="1">
    <location>
        <begin position="242"/>
        <end position="254"/>
    </location>
</feature>
<feature type="compositionally biased region" description="Basic and acidic residues" evidence="1">
    <location>
        <begin position="272"/>
        <end position="282"/>
    </location>
</feature>
<dbReference type="Proteomes" id="UP001275084">
    <property type="component" value="Unassembled WGS sequence"/>
</dbReference>